<proteinExistence type="inferred from homology"/>
<dbReference type="PROSITE" id="PS00065">
    <property type="entry name" value="D_2_HYDROXYACID_DH_1"/>
    <property type="match status" value="1"/>
</dbReference>
<organism evidence="7 8">
    <name type="scientific">Streptomyces xanthochromogenes</name>
    <dbReference type="NCBI Taxonomy" id="67384"/>
    <lineage>
        <taxon>Bacteria</taxon>
        <taxon>Bacillati</taxon>
        <taxon>Actinomycetota</taxon>
        <taxon>Actinomycetes</taxon>
        <taxon>Kitasatosporales</taxon>
        <taxon>Streptomycetaceae</taxon>
        <taxon>Streptomyces</taxon>
    </lineage>
</organism>
<reference evidence="8" key="1">
    <citation type="journal article" date="2019" name="Int. J. Syst. Evol. Microbiol.">
        <title>The Global Catalogue of Microorganisms (GCM) 10K type strain sequencing project: providing services to taxonomists for standard genome sequencing and annotation.</title>
        <authorList>
            <consortium name="The Broad Institute Genomics Platform"/>
            <consortium name="The Broad Institute Genome Sequencing Center for Infectious Disease"/>
            <person name="Wu L."/>
            <person name="Ma J."/>
        </authorList>
    </citation>
    <scope>NUCLEOTIDE SEQUENCE [LARGE SCALE GENOMIC DNA]</scope>
    <source>
        <strain evidence="8">JCM 4594</strain>
    </source>
</reference>
<dbReference type="Gene3D" id="3.40.50.720">
    <property type="entry name" value="NAD(P)-binding Rossmann-like Domain"/>
    <property type="match status" value="2"/>
</dbReference>
<dbReference type="Pfam" id="PF02826">
    <property type="entry name" value="2-Hacid_dh_C"/>
    <property type="match status" value="1"/>
</dbReference>
<gene>
    <name evidence="7" type="ORF">GCM10010326_37830</name>
</gene>
<evidence type="ECO:0008006" key="9">
    <source>
        <dbReference type="Google" id="ProtNLM"/>
    </source>
</evidence>
<keyword evidence="3" id="KW-0520">NAD</keyword>
<dbReference type="Pfam" id="PF00389">
    <property type="entry name" value="2-Hacid_dh"/>
    <property type="match status" value="1"/>
</dbReference>
<dbReference type="Proteomes" id="UP000600946">
    <property type="component" value="Unassembled WGS sequence"/>
</dbReference>
<evidence type="ECO:0000256" key="2">
    <source>
        <dbReference type="ARBA" id="ARBA00023002"/>
    </source>
</evidence>
<evidence type="ECO:0000256" key="3">
    <source>
        <dbReference type="ARBA" id="ARBA00023027"/>
    </source>
</evidence>
<evidence type="ECO:0000313" key="7">
    <source>
        <dbReference type="EMBL" id="GGY40277.1"/>
    </source>
</evidence>
<dbReference type="PANTHER" id="PTHR42938">
    <property type="entry name" value="FORMATE DEHYDROGENASE 1"/>
    <property type="match status" value="1"/>
</dbReference>
<evidence type="ECO:0000259" key="6">
    <source>
        <dbReference type="Pfam" id="PF02826"/>
    </source>
</evidence>
<accession>A0ABQ3A839</accession>
<evidence type="ECO:0000313" key="8">
    <source>
        <dbReference type="Proteomes" id="UP000600946"/>
    </source>
</evidence>
<dbReference type="InterPro" id="IPR029752">
    <property type="entry name" value="D-isomer_DH_CS1"/>
</dbReference>
<evidence type="ECO:0000256" key="4">
    <source>
        <dbReference type="RuleBase" id="RU003719"/>
    </source>
</evidence>
<dbReference type="SUPFAM" id="SSF51735">
    <property type="entry name" value="NAD(P)-binding Rossmann-fold domains"/>
    <property type="match status" value="1"/>
</dbReference>
<feature type="domain" description="D-isomer specific 2-hydroxyacid dehydrogenase NAD-binding" evidence="6">
    <location>
        <begin position="110"/>
        <end position="284"/>
    </location>
</feature>
<dbReference type="InterPro" id="IPR036291">
    <property type="entry name" value="NAD(P)-bd_dom_sf"/>
</dbReference>
<dbReference type="InterPro" id="IPR006140">
    <property type="entry name" value="D-isomer_DH_NAD-bd"/>
</dbReference>
<dbReference type="SUPFAM" id="SSF52283">
    <property type="entry name" value="Formate/glycerate dehydrogenase catalytic domain-like"/>
    <property type="match status" value="1"/>
</dbReference>
<dbReference type="CDD" id="cd12173">
    <property type="entry name" value="PGDH_4"/>
    <property type="match status" value="1"/>
</dbReference>
<dbReference type="PROSITE" id="PS00670">
    <property type="entry name" value="D_2_HYDROXYACID_DH_2"/>
    <property type="match status" value="1"/>
</dbReference>
<keyword evidence="8" id="KW-1185">Reference proteome</keyword>
<dbReference type="PROSITE" id="PS00671">
    <property type="entry name" value="D_2_HYDROXYACID_DH_3"/>
    <property type="match status" value="1"/>
</dbReference>
<name>A0ABQ3A839_9ACTN</name>
<evidence type="ECO:0000256" key="1">
    <source>
        <dbReference type="ARBA" id="ARBA00005854"/>
    </source>
</evidence>
<dbReference type="InterPro" id="IPR006139">
    <property type="entry name" value="D-isomer_2_OHA_DH_cat_dom"/>
</dbReference>
<dbReference type="EMBL" id="BMUU01000006">
    <property type="protein sequence ID" value="GGY40277.1"/>
    <property type="molecule type" value="Genomic_DNA"/>
</dbReference>
<feature type="domain" description="D-isomer specific 2-hydroxyacid dehydrogenase catalytic" evidence="5">
    <location>
        <begin position="9"/>
        <end position="316"/>
    </location>
</feature>
<dbReference type="PANTHER" id="PTHR42938:SF47">
    <property type="entry name" value="HYDROXYPYRUVATE REDUCTASE"/>
    <property type="match status" value="1"/>
</dbReference>
<sequence length="325" mass="33054">MSQNHLPVVLIAEQLSEATISALGPGFTVRSCDGADRDRLLAAVADADALLVRSATKVDAEVLAAAPSLKIVARAGVGLDNVDVPAATAAGVLVVNAPTSNIVSAAELAVGLLLASARHIAAANSALKGGRWARSQYGGIELAGKTVGIVGLGRIGALVAQRLSGFDVNLVAYDPYAKPERAAELGVELLPLDGLLAASDFITVHLPRTAETVGLIGEEALRKVKPTVRIINAARGGIVDEAALALALKEGRVGGAGIDVFEFEPTTASPLFDFDSVVVTPHLGASTAEAQEKAGVSVADSVRLAFAGEPVPDAVNGTSLEDIGR</sequence>
<protein>
    <recommendedName>
        <fullName evidence="9">Phosphoglycerate dehydrogenase</fullName>
    </recommendedName>
</protein>
<dbReference type="InterPro" id="IPR029753">
    <property type="entry name" value="D-isomer_DH_CS"/>
</dbReference>
<evidence type="ECO:0000259" key="5">
    <source>
        <dbReference type="Pfam" id="PF00389"/>
    </source>
</evidence>
<keyword evidence="2 4" id="KW-0560">Oxidoreductase</keyword>
<comment type="caution">
    <text evidence="7">The sequence shown here is derived from an EMBL/GenBank/DDBJ whole genome shotgun (WGS) entry which is preliminary data.</text>
</comment>
<comment type="similarity">
    <text evidence="1 4">Belongs to the D-isomer specific 2-hydroxyacid dehydrogenase family.</text>
</comment>